<keyword evidence="2 4" id="KW-0012">Acyltransferase</keyword>
<feature type="domain" description="Phospholipid/glycerol acyltransferase" evidence="3">
    <location>
        <begin position="35"/>
        <end position="147"/>
    </location>
</feature>
<sequence>MTFYTFAKGVVKGIFKPLYRMEAIGVENIPKEGGVLLCANHISNFDPIALGITCPRPIVYMAKEELFRVPVLRKIVKKLYAFPVKRGKSDREALRKGLATLKAEQILGIFPEGTRSKTGEIGKGLAGAGFFALKSNAVIIPVAIIGPYKPFRKVKVVYGKPIDMKPLKEKRASSSEAIELIMDHIKEILLQYK</sequence>
<dbReference type="SMART" id="SM00563">
    <property type="entry name" value="PlsC"/>
    <property type="match status" value="1"/>
</dbReference>
<accession>A0A9E8RWD2</accession>
<dbReference type="PANTHER" id="PTHR10434">
    <property type="entry name" value="1-ACYL-SN-GLYCEROL-3-PHOSPHATE ACYLTRANSFERASE"/>
    <property type="match status" value="1"/>
</dbReference>
<gene>
    <name evidence="4" type="ORF">OE104_04280</name>
</gene>
<dbReference type="PANTHER" id="PTHR10434:SF11">
    <property type="entry name" value="1-ACYL-SN-GLYCEROL-3-PHOSPHATE ACYLTRANSFERASE"/>
    <property type="match status" value="1"/>
</dbReference>
<name>A0A9E8RWD2_9BACI</name>
<keyword evidence="5" id="KW-1185">Reference proteome</keyword>
<evidence type="ECO:0000259" key="3">
    <source>
        <dbReference type="SMART" id="SM00563"/>
    </source>
</evidence>
<dbReference type="KEGG" id="faf:OE104_04280"/>
<dbReference type="GO" id="GO:0006654">
    <property type="term" value="P:phosphatidic acid biosynthetic process"/>
    <property type="evidence" value="ECO:0007669"/>
    <property type="project" value="TreeGrafter"/>
</dbReference>
<dbReference type="SUPFAM" id="SSF69593">
    <property type="entry name" value="Glycerol-3-phosphate (1)-acyltransferase"/>
    <property type="match status" value="1"/>
</dbReference>
<dbReference type="Proteomes" id="UP001164718">
    <property type="component" value="Chromosome"/>
</dbReference>
<dbReference type="Pfam" id="PF01553">
    <property type="entry name" value="Acyltransferase"/>
    <property type="match status" value="1"/>
</dbReference>
<dbReference type="CDD" id="cd07989">
    <property type="entry name" value="LPLAT_AGPAT-like"/>
    <property type="match status" value="1"/>
</dbReference>
<dbReference type="EMBL" id="CP106878">
    <property type="protein sequence ID" value="WAA10546.1"/>
    <property type="molecule type" value="Genomic_DNA"/>
</dbReference>
<reference evidence="4" key="1">
    <citation type="submission" date="2022-09" db="EMBL/GenBank/DDBJ databases">
        <title>Complete Genomes of Fervidibacillus albus and Fervidibacillus halotolerans isolated from tidal flat sediments.</title>
        <authorList>
            <person name="Kwon K.K."/>
            <person name="Yang S.-H."/>
            <person name="Park M.J."/>
            <person name="Oh H.-M."/>
        </authorList>
    </citation>
    <scope>NUCLEOTIDE SEQUENCE</scope>
    <source>
        <strain evidence="4">MEBiC13591</strain>
    </source>
</reference>
<protein>
    <submittedName>
        <fullName evidence="4">1-acyl-sn-glycerol-3-phosphate acyltransferase</fullName>
    </submittedName>
</protein>
<proteinExistence type="predicted"/>
<evidence type="ECO:0000256" key="2">
    <source>
        <dbReference type="ARBA" id="ARBA00023315"/>
    </source>
</evidence>
<organism evidence="4 5">
    <name type="scientific">Fervidibacillus albus</name>
    <dbReference type="NCBI Taxonomy" id="2980026"/>
    <lineage>
        <taxon>Bacteria</taxon>
        <taxon>Bacillati</taxon>
        <taxon>Bacillota</taxon>
        <taxon>Bacilli</taxon>
        <taxon>Bacillales</taxon>
        <taxon>Bacillaceae</taxon>
        <taxon>Fervidibacillus</taxon>
    </lineage>
</organism>
<evidence type="ECO:0000313" key="5">
    <source>
        <dbReference type="Proteomes" id="UP001164718"/>
    </source>
</evidence>
<dbReference type="GO" id="GO:0003841">
    <property type="term" value="F:1-acylglycerol-3-phosphate O-acyltransferase activity"/>
    <property type="evidence" value="ECO:0007669"/>
    <property type="project" value="TreeGrafter"/>
</dbReference>
<keyword evidence="1" id="KW-0808">Transferase</keyword>
<evidence type="ECO:0000256" key="1">
    <source>
        <dbReference type="ARBA" id="ARBA00022679"/>
    </source>
</evidence>
<dbReference type="AlphaFoldDB" id="A0A9E8RWD2"/>
<dbReference type="RefSeq" id="WP_275418337.1">
    <property type="nucleotide sequence ID" value="NZ_CP106878.1"/>
</dbReference>
<dbReference type="InterPro" id="IPR002123">
    <property type="entry name" value="Plipid/glycerol_acylTrfase"/>
</dbReference>
<evidence type="ECO:0000313" key="4">
    <source>
        <dbReference type="EMBL" id="WAA10546.1"/>
    </source>
</evidence>